<gene>
    <name evidence="2" type="ORF">NCTC10702_01161</name>
</gene>
<keyword evidence="1" id="KW-0472">Membrane</keyword>
<name>A0A380EGY9_STAAU</name>
<dbReference type="Proteomes" id="UP000254116">
    <property type="component" value="Unassembled WGS sequence"/>
</dbReference>
<protein>
    <submittedName>
        <fullName evidence="2">Membrane protein</fullName>
    </submittedName>
</protein>
<reference evidence="2 3" key="1">
    <citation type="submission" date="2018-06" db="EMBL/GenBank/DDBJ databases">
        <authorList>
            <consortium name="Pathogen Informatics"/>
            <person name="Doyle S."/>
        </authorList>
    </citation>
    <scope>NUCLEOTIDE SEQUENCE [LARGE SCALE GENOMIC DNA]</scope>
    <source>
        <strain evidence="2 3">NCTC10702</strain>
    </source>
</reference>
<sequence>MTNEDKRFEQLRFERKFIVIPYLIYAVIVLLLNIFLF</sequence>
<organism evidence="2 3">
    <name type="scientific">Staphylococcus aureus</name>
    <dbReference type="NCBI Taxonomy" id="1280"/>
    <lineage>
        <taxon>Bacteria</taxon>
        <taxon>Bacillati</taxon>
        <taxon>Bacillota</taxon>
        <taxon>Bacilli</taxon>
        <taxon>Bacillales</taxon>
        <taxon>Staphylococcaceae</taxon>
        <taxon>Staphylococcus</taxon>
    </lineage>
</organism>
<keyword evidence="1" id="KW-0812">Transmembrane</keyword>
<feature type="transmembrane region" description="Helical" evidence="1">
    <location>
        <begin position="17"/>
        <end position="36"/>
    </location>
</feature>
<dbReference type="EMBL" id="UHBY01000003">
    <property type="protein sequence ID" value="SUL33118.1"/>
    <property type="molecule type" value="Genomic_DNA"/>
</dbReference>
<proteinExistence type="predicted"/>
<dbReference type="AlphaFoldDB" id="A0A380EGY9"/>
<evidence type="ECO:0000313" key="3">
    <source>
        <dbReference type="Proteomes" id="UP000254116"/>
    </source>
</evidence>
<evidence type="ECO:0000313" key="2">
    <source>
        <dbReference type="EMBL" id="SUL33118.1"/>
    </source>
</evidence>
<keyword evidence="1" id="KW-1133">Transmembrane helix</keyword>
<evidence type="ECO:0000256" key="1">
    <source>
        <dbReference type="SAM" id="Phobius"/>
    </source>
</evidence>
<accession>A0A380EGY9</accession>